<evidence type="ECO:0000256" key="13">
    <source>
        <dbReference type="ARBA" id="ARBA00022833"/>
    </source>
</evidence>
<comment type="similarity">
    <text evidence="6">Belongs to the sugar phosphate cyclases superfamily. Dehydroquinate synthase family.</text>
</comment>
<comment type="cofactor">
    <cofactor evidence="2">
        <name>NAD(+)</name>
        <dbReference type="ChEBI" id="CHEBI:57540"/>
    </cofactor>
</comment>
<evidence type="ECO:0000256" key="1">
    <source>
        <dbReference type="ARBA" id="ARBA00001393"/>
    </source>
</evidence>
<evidence type="ECO:0000256" key="17">
    <source>
        <dbReference type="ARBA" id="ARBA00023285"/>
    </source>
</evidence>
<feature type="domain" description="3-dehydroquinate synthase C-terminal" evidence="19">
    <location>
        <begin position="173"/>
        <end position="315"/>
    </location>
</feature>
<evidence type="ECO:0000256" key="8">
    <source>
        <dbReference type="ARBA" id="ARBA00017684"/>
    </source>
</evidence>
<dbReference type="PANTHER" id="PTHR43622">
    <property type="entry name" value="3-DEHYDROQUINATE SYNTHASE"/>
    <property type="match status" value="1"/>
</dbReference>
<evidence type="ECO:0000256" key="15">
    <source>
        <dbReference type="ARBA" id="ARBA00023141"/>
    </source>
</evidence>
<dbReference type="InterPro" id="IPR056179">
    <property type="entry name" value="DHQS_C"/>
</dbReference>
<evidence type="ECO:0000256" key="3">
    <source>
        <dbReference type="ARBA" id="ARBA00001941"/>
    </source>
</evidence>
<evidence type="ECO:0000256" key="2">
    <source>
        <dbReference type="ARBA" id="ARBA00001911"/>
    </source>
</evidence>
<feature type="domain" description="3-dehydroquinate synthase N-terminal" evidence="18">
    <location>
        <begin position="60"/>
        <end position="170"/>
    </location>
</feature>
<sequence>MSTIKVSAEHTYEILIDVDWKSELTRLLVGRTRAALIVSEEMQSRVTELNVGDTELLTFPVPDGEGGKSSATLLQVWNWLGAAGYTRNDVVIALGGGATTDFGGFAAASWLRGIDWIAIPTTVAGMVDAAVGGKTAINSEYGKNLIGAFHSPISVVIDFTWLETLPDRDYAAGLAEVVKAGFIADETILNLVRGKTLAQIRADRTTVKEIFTRAIAVKANVVSQDFKETFAREALNYGHTLGHAIELESKFSMRHGECVSIGMAFMAQLQLELGLITKDLAQDHVDILEGLGLPTLYKRAVWPVLLANMSLDKKARGKSLRFVTITGIGKTDRLENPDEKVLFAAYEKVSS</sequence>
<dbReference type="AlphaFoldDB" id="A0A094PZ15"/>
<comment type="cofactor">
    <cofactor evidence="3">
        <name>Co(2+)</name>
        <dbReference type="ChEBI" id="CHEBI:48828"/>
    </cofactor>
</comment>
<proteinExistence type="inferred from homology"/>
<dbReference type="EMBL" id="JNSK01000068">
    <property type="protein sequence ID" value="KGA16362.1"/>
    <property type="molecule type" value="Genomic_DNA"/>
</dbReference>
<evidence type="ECO:0000259" key="18">
    <source>
        <dbReference type="Pfam" id="PF01761"/>
    </source>
</evidence>
<dbReference type="InterPro" id="IPR050071">
    <property type="entry name" value="Dehydroquinate_synthase"/>
</dbReference>
<dbReference type="GO" id="GO:0008652">
    <property type="term" value="P:amino acid biosynthetic process"/>
    <property type="evidence" value="ECO:0007669"/>
    <property type="project" value="UniProtKB-KW"/>
</dbReference>
<comment type="pathway">
    <text evidence="5">Metabolic intermediate biosynthesis; chorismate biosynthesis; chorismate from D-erythrose 4-phosphate and phosphoenolpyruvate: step 2/7.</text>
</comment>
<dbReference type="InterPro" id="IPR030960">
    <property type="entry name" value="DHQS/DOIS_N"/>
</dbReference>
<organism evidence="20">
    <name type="scientific">freshwater metagenome</name>
    <dbReference type="NCBI Taxonomy" id="449393"/>
    <lineage>
        <taxon>unclassified sequences</taxon>
        <taxon>metagenomes</taxon>
        <taxon>ecological metagenomes</taxon>
    </lineage>
</organism>
<accession>A0A094PZ15</accession>
<evidence type="ECO:0000256" key="5">
    <source>
        <dbReference type="ARBA" id="ARBA00004661"/>
    </source>
</evidence>
<keyword evidence="14" id="KW-0520">NAD</keyword>
<evidence type="ECO:0000256" key="6">
    <source>
        <dbReference type="ARBA" id="ARBA00005412"/>
    </source>
</evidence>
<dbReference type="CDD" id="cd08195">
    <property type="entry name" value="DHQS"/>
    <property type="match status" value="1"/>
</dbReference>
<evidence type="ECO:0000259" key="19">
    <source>
        <dbReference type="Pfam" id="PF24621"/>
    </source>
</evidence>
<dbReference type="PIRSF" id="PIRSF001455">
    <property type="entry name" value="DHQ_synth"/>
    <property type="match status" value="1"/>
</dbReference>
<evidence type="ECO:0000256" key="10">
    <source>
        <dbReference type="ARBA" id="ARBA00022605"/>
    </source>
</evidence>
<keyword evidence="15" id="KW-0057">Aromatic amino acid biosynthesis</keyword>
<dbReference type="Pfam" id="PF01761">
    <property type="entry name" value="DHQ_synthase"/>
    <property type="match status" value="1"/>
</dbReference>
<dbReference type="EC" id="4.2.3.4" evidence="7"/>
<evidence type="ECO:0000256" key="14">
    <source>
        <dbReference type="ARBA" id="ARBA00023027"/>
    </source>
</evidence>
<dbReference type="PANTHER" id="PTHR43622:SF7">
    <property type="entry name" value="3-DEHYDROQUINATE SYNTHASE, CHLOROPLASTIC"/>
    <property type="match status" value="1"/>
</dbReference>
<dbReference type="InterPro" id="IPR030963">
    <property type="entry name" value="DHQ_synth_fam"/>
</dbReference>
<protein>
    <recommendedName>
        <fullName evidence="8">3-dehydroquinate synthase</fullName>
        <ecNumber evidence="7">4.2.3.4</ecNumber>
    </recommendedName>
</protein>
<keyword evidence="17" id="KW-0170">Cobalt</keyword>
<keyword evidence="16" id="KW-0456">Lyase</keyword>
<comment type="catalytic activity">
    <reaction evidence="1">
        <text>7-phospho-2-dehydro-3-deoxy-D-arabino-heptonate = 3-dehydroquinate + phosphate</text>
        <dbReference type="Rhea" id="RHEA:21968"/>
        <dbReference type="ChEBI" id="CHEBI:32364"/>
        <dbReference type="ChEBI" id="CHEBI:43474"/>
        <dbReference type="ChEBI" id="CHEBI:58394"/>
        <dbReference type="EC" id="4.2.3.4"/>
    </reaction>
</comment>
<dbReference type="GO" id="GO:0046872">
    <property type="term" value="F:metal ion binding"/>
    <property type="evidence" value="ECO:0007669"/>
    <property type="project" value="UniProtKB-KW"/>
</dbReference>
<evidence type="ECO:0000256" key="9">
    <source>
        <dbReference type="ARBA" id="ARBA00022490"/>
    </source>
</evidence>
<evidence type="ECO:0000313" key="20">
    <source>
        <dbReference type="EMBL" id="KGA16362.1"/>
    </source>
</evidence>
<dbReference type="GO" id="GO:0003856">
    <property type="term" value="F:3-dehydroquinate synthase activity"/>
    <property type="evidence" value="ECO:0007669"/>
    <property type="project" value="UniProtKB-EC"/>
</dbReference>
<dbReference type="GO" id="GO:0009073">
    <property type="term" value="P:aromatic amino acid family biosynthetic process"/>
    <property type="evidence" value="ECO:0007669"/>
    <property type="project" value="UniProtKB-KW"/>
</dbReference>
<dbReference type="GO" id="GO:0000166">
    <property type="term" value="F:nucleotide binding"/>
    <property type="evidence" value="ECO:0007669"/>
    <property type="project" value="UniProtKB-KW"/>
</dbReference>
<dbReference type="SUPFAM" id="SSF56796">
    <property type="entry name" value="Dehydroquinate synthase-like"/>
    <property type="match status" value="1"/>
</dbReference>
<dbReference type="InterPro" id="IPR016037">
    <property type="entry name" value="DHQ_synth_AroB"/>
</dbReference>
<keyword evidence="12" id="KW-0547">Nucleotide-binding</keyword>
<dbReference type="GO" id="GO:0005737">
    <property type="term" value="C:cytoplasm"/>
    <property type="evidence" value="ECO:0007669"/>
    <property type="project" value="UniProtKB-SubCell"/>
</dbReference>
<dbReference type="Gene3D" id="1.20.1090.10">
    <property type="entry name" value="Dehydroquinate synthase-like - alpha domain"/>
    <property type="match status" value="1"/>
</dbReference>
<name>A0A094PZ15_9ZZZZ</name>
<evidence type="ECO:0000256" key="4">
    <source>
        <dbReference type="ARBA" id="ARBA00004496"/>
    </source>
</evidence>
<gene>
    <name evidence="20" type="ORF">GM50_14750</name>
</gene>
<comment type="subcellular location">
    <subcellularLocation>
        <location evidence="4">Cytoplasm</location>
    </subcellularLocation>
</comment>
<dbReference type="NCBIfam" id="TIGR01357">
    <property type="entry name" value="aroB"/>
    <property type="match status" value="1"/>
</dbReference>
<keyword evidence="9" id="KW-0963">Cytoplasm</keyword>
<keyword evidence="10" id="KW-0028">Amino-acid biosynthesis</keyword>
<evidence type="ECO:0000256" key="11">
    <source>
        <dbReference type="ARBA" id="ARBA00022723"/>
    </source>
</evidence>
<comment type="caution">
    <text evidence="20">The sequence shown here is derived from an EMBL/GenBank/DDBJ whole genome shotgun (WGS) entry which is preliminary data.</text>
</comment>
<evidence type="ECO:0000256" key="12">
    <source>
        <dbReference type="ARBA" id="ARBA00022741"/>
    </source>
</evidence>
<dbReference type="Gene3D" id="3.40.50.1970">
    <property type="match status" value="1"/>
</dbReference>
<keyword evidence="11" id="KW-0479">Metal-binding</keyword>
<reference evidence="20" key="1">
    <citation type="submission" date="2014-05" db="EMBL/GenBank/DDBJ databases">
        <title>Key roles for freshwater Actinobacteria revealed by deep metagenomic sequencing.</title>
        <authorList>
            <person name="Ghai R."/>
            <person name="Mizuno C.M."/>
            <person name="Picazo A."/>
            <person name="Camacho A."/>
            <person name="Rodriguez-Valera F."/>
        </authorList>
    </citation>
    <scope>NUCLEOTIDE SEQUENCE</scope>
</reference>
<dbReference type="Pfam" id="PF24621">
    <property type="entry name" value="DHQS_C"/>
    <property type="match status" value="1"/>
</dbReference>
<evidence type="ECO:0000256" key="7">
    <source>
        <dbReference type="ARBA" id="ARBA00013031"/>
    </source>
</evidence>
<evidence type="ECO:0000256" key="16">
    <source>
        <dbReference type="ARBA" id="ARBA00023239"/>
    </source>
</evidence>
<keyword evidence="13" id="KW-0862">Zinc</keyword>